<gene>
    <name evidence="1" type="ORF">SAMN02745123_03120</name>
</gene>
<dbReference type="EMBL" id="FRAR01000024">
    <property type="protein sequence ID" value="SHK78921.1"/>
    <property type="molecule type" value="Genomic_DNA"/>
</dbReference>
<keyword evidence="2" id="KW-1185">Reference proteome</keyword>
<accession>A0A1M6VC19</accession>
<dbReference type="AlphaFoldDB" id="A0A1M6VC19"/>
<evidence type="ECO:0000313" key="2">
    <source>
        <dbReference type="Proteomes" id="UP000183997"/>
    </source>
</evidence>
<name>A0A1M6VC19_9FIRM</name>
<protein>
    <submittedName>
        <fullName evidence="1">Uncharacterized protein</fullName>
    </submittedName>
</protein>
<dbReference type="Proteomes" id="UP000183997">
    <property type="component" value="Unassembled WGS sequence"/>
</dbReference>
<reference evidence="2" key="1">
    <citation type="submission" date="2016-11" db="EMBL/GenBank/DDBJ databases">
        <authorList>
            <person name="Varghese N."/>
            <person name="Submissions S."/>
        </authorList>
    </citation>
    <scope>NUCLEOTIDE SEQUENCE [LARGE SCALE GENOMIC DNA]</scope>
    <source>
        <strain evidence="2">DSM 10349</strain>
    </source>
</reference>
<sequence>MKLINGLVSFTLSIMKRGLRFDTYIKIFGMEILLLKISLGFDE</sequence>
<dbReference type="STRING" id="1121421.SAMN02745123_03120"/>
<evidence type="ECO:0000313" key="1">
    <source>
        <dbReference type="EMBL" id="SHK78921.1"/>
    </source>
</evidence>
<proteinExistence type="predicted"/>
<organism evidence="1 2">
    <name type="scientific">Desulforamulus aeronauticus DSM 10349</name>
    <dbReference type="NCBI Taxonomy" id="1121421"/>
    <lineage>
        <taxon>Bacteria</taxon>
        <taxon>Bacillati</taxon>
        <taxon>Bacillota</taxon>
        <taxon>Clostridia</taxon>
        <taxon>Eubacteriales</taxon>
        <taxon>Peptococcaceae</taxon>
        <taxon>Desulforamulus</taxon>
    </lineage>
</organism>